<dbReference type="GO" id="GO:0006270">
    <property type="term" value="P:DNA replication initiation"/>
    <property type="evidence" value="ECO:0007669"/>
    <property type="project" value="TreeGrafter"/>
</dbReference>
<comment type="caution">
    <text evidence="1">The sequence shown here is derived from an EMBL/GenBank/DDBJ whole genome shotgun (WGS) entry which is preliminary data.</text>
</comment>
<dbReference type="AlphaFoldDB" id="Q2CCM0"/>
<dbReference type="RefSeq" id="WP_007254073.1">
    <property type="nucleotide sequence ID" value="NZ_CH724107.1"/>
</dbReference>
<dbReference type="Gene3D" id="1.10.8.60">
    <property type="match status" value="1"/>
</dbReference>
<gene>
    <name evidence="1" type="ORF">OG2516_02718</name>
</gene>
<dbReference type="PANTHER" id="PTHR30050">
    <property type="entry name" value="CHROMOSOMAL REPLICATION INITIATOR PROTEIN DNAA"/>
    <property type="match status" value="1"/>
</dbReference>
<dbReference type="GO" id="GO:0005886">
    <property type="term" value="C:plasma membrane"/>
    <property type="evidence" value="ECO:0007669"/>
    <property type="project" value="TreeGrafter"/>
</dbReference>
<keyword evidence="2" id="KW-1185">Reference proteome</keyword>
<dbReference type="PANTHER" id="PTHR30050:SF5">
    <property type="entry name" value="DNAA REGULATORY INACTIVATOR HDA"/>
    <property type="match status" value="1"/>
</dbReference>
<dbReference type="STRING" id="314256.OG2516_02718"/>
<dbReference type="HOGENOM" id="CLU_072265_0_0_5"/>
<dbReference type="SUPFAM" id="SSF52540">
    <property type="entry name" value="P-loop containing nucleoside triphosphate hydrolases"/>
    <property type="match status" value="1"/>
</dbReference>
<dbReference type="eggNOG" id="COG0593">
    <property type="taxonomic scope" value="Bacteria"/>
</dbReference>
<dbReference type="EMBL" id="AAOT01000029">
    <property type="protein sequence ID" value="EAR50393.1"/>
    <property type="molecule type" value="Genomic_DNA"/>
</dbReference>
<protein>
    <submittedName>
        <fullName evidence="1">Uncharacterized protein</fullName>
    </submittedName>
</protein>
<sequence length="223" mass="24027">MGRQLSFEWPHEVTFGEDSYYVSEANGTAYAMVTRPGDWPEGKLVLAGPQGSGKTHLARLFAARTGALILDAPALAGTEPLPETGDVVLEDADRLPRQAEEWVFHLHNSLAAAGGALLFTAAAPPTRWAVALPDLVSRLQAATVVKIGDPDDALLAAVLRKILRDRQLAYADGLIPWLVPRMTRSFAAARRTIDVLEAAALGRGKRLTINLAREVLQMDADDA</sequence>
<name>Q2CCM0_OCEGH</name>
<reference evidence="1 2" key="1">
    <citation type="journal article" date="2010" name="J. Bacteriol.">
        <title>Genome sequences of Oceanicola granulosus HTCC2516(T) and Oceanicola batsensis HTCC2597(TDelta).</title>
        <authorList>
            <person name="Thrash J.C."/>
            <person name="Cho J.C."/>
            <person name="Vergin K.L."/>
            <person name="Giovannoni S.J."/>
        </authorList>
    </citation>
    <scope>NUCLEOTIDE SEQUENCE [LARGE SCALE GENOMIC DNA]</scope>
    <source>
        <strain evidence="2">ATCC BAA-861 / DSM 15982 / KCTC 12143 / HTCC2516</strain>
    </source>
</reference>
<accession>Q2CCM0</accession>
<evidence type="ECO:0000313" key="2">
    <source>
        <dbReference type="Proteomes" id="UP000003635"/>
    </source>
</evidence>
<evidence type="ECO:0000313" key="1">
    <source>
        <dbReference type="EMBL" id="EAR50393.1"/>
    </source>
</evidence>
<dbReference type="OrthoDB" id="7390113at2"/>
<proteinExistence type="predicted"/>
<dbReference type="Proteomes" id="UP000003635">
    <property type="component" value="Unassembled WGS sequence"/>
</dbReference>
<organism evidence="1 2">
    <name type="scientific">Oceanicola granulosus (strain ATCC BAA-861 / DSM 15982 / KCTC 12143 / HTCC2516)</name>
    <dbReference type="NCBI Taxonomy" id="314256"/>
    <lineage>
        <taxon>Bacteria</taxon>
        <taxon>Pseudomonadati</taxon>
        <taxon>Pseudomonadota</taxon>
        <taxon>Alphaproteobacteria</taxon>
        <taxon>Rhodobacterales</taxon>
        <taxon>Roseobacteraceae</taxon>
        <taxon>Oceanicola</taxon>
    </lineage>
</organism>
<dbReference type="Gene3D" id="3.40.50.300">
    <property type="entry name" value="P-loop containing nucleotide triphosphate hydrolases"/>
    <property type="match status" value="1"/>
</dbReference>
<dbReference type="InterPro" id="IPR027417">
    <property type="entry name" value="P-loop_NTPase"/>
</dbReference>
<dbReference type="GO" id="GO:0003688">
    <property type="term" value="F:DNA replication origin binding"/>
    <property type="evidence" value="ECO:0007669"/>
    <property type="project" value="TreeGrafter"/>
</dbReference>